<name>A0A7C0X9W5_UNCW3</name>
<gene>
    <name evidence="1" type="ORF">ENG67_05620</name>
</gene>
<comment type="caution">
    <text evidence="1">The sequence shown here is derived from an EMBL/GenBank/DDBJ whole genome shotgun (WGS) entry which is preliminary data.</text>
</comment>
<protein>
    <recommendedName>
        <fullName evidence="2">Uracil-DNA glycosylase-like domain-containing protein</fullName>
    </recommendedName>
</protein>
<organism evidence="1">
    <name type="scientific">candidate division WOR-3 bacterium</name>
    <dbReference type="NCBI Taxonomy" id="2052148"/>
    <lineage>
        <taxon>Bacteria</taxon>
        <taxon>Bacteria division WOR-3</taxon>
    </lineage>
</organism>
<accession>A0A7C0X9W5</accession>
<evidence type="ECO:0008006" key="2">
    <source>
        <dbReference type="Google" id="ProtNLM"/>
    </source>
</evidence>
<dbReference type="Proteomes" id="UP000885931">
    <property type="component" value="Unassembled WGS sequence"/>
</dbReference>
<dbReference type="AlphaFoldDB" id="A0A7C0X9W5"/>
<proteinExistence type="predicted"/>
<dbReference type="EMBL" id="DRBW01000206">
    <property type="protein sequence ID" value="HDM90661.1"/>
    <property type="molecule type" value="Genomic_DNA"/>
</dbReference>
<evidence type="ECO:0000313" key="1">
    <source>
        <dbReference type="EMBL" id="HDM90661.1"/>
    </source>
</evidence>
<reference evidence="1" key="1">
    <citation type="journal article" date="2020" name="mSystems">
        <title>Genome- and Community-Level Interaction Insights into Carbon Utilization and Element Cycling Functions of Hydrothermarchaeota in Hydrothermal Sediment.</title>
        <authorList>
            <person name="Zhou Z."/>
            <person name="Liu Y."/>
            <person name="Xu W."/>
            <person name="Pan J."/>
            <person name="Luo Z.H."/>
            <person name="Li M."/>
        </authorList>
    </citation>
    <scope>NUCLEOTIDE SEQUENCE [LARGE SCALE GENOMIC DNA]</scope>
    <source>
        <strain evidence="1">HyVt-237</strain>
    </source>
</reference>
<sequence length="251" mass="30003">MAENRIDVEMLKDENPWKELIERIEENNYRPLDENYAFNHDDLNLLKSISNEKCRIHLEMLPSHYTGNILDAKAVIFALNPGYDEKEEKNGFYYDPDINKIRIQHLKFDYKYFFPVDPKDRDKWENLSPYWYHGLKPLWENEKDEDEVFKKVAQNVALLQLFPYHSKEWCDRFLNLDLKTLEYTTKLARYCVQEGKIIIVARGGKHWFNLVKDLKSYTNLYTLSNPRTPSISPNNIKNNKFAELKDKILSE</sequence>